<dbReference type="PANTHER" id="PTHR43701">
    <property type="entry name" value="MEMBRANE TRANSPORTER PROTEIN MJ0441-RELATED"/>
    <property type="match status" value="1"/>
</dbReference>
<proteinExistence type="predicted"/>
<dbReference type="GO" id="GO:0016020">
    <property type="term" value="C:membrane"/>
    <property type="evidence" value="ECO:0007669"/>
    <property type="project" value="UniProtKB-SubCell"/>
</dbReference>
<evidence type="ECO:0000256" key="5">
    <source>
        <dbReference type="SAM" id="Phobius"/>
    </source>
</evidence>
<keyword evidence="3 5" id="KW-1133">Transmembrane helix</keyword>
<evidence type="ECO:0000256" key="4">
    <source>
        <dbReference type="ARBA" id="ARBA00023136"/>
    </source>
</evidence>
<feature type="transmembrane region" description="Helical" evidence="5">
    <location>
        <begin position="203"/>
        <end position="223"/>
    </location>
</feature>
<comment type="subcellular location">
    <subcellularLocation>
        <location evidence="1">Membrane</location>
        <topology evidence="1">Multi-pass membrane protein</topology>
    </subcellularLocation>
</comment>
<keyword evidence="2 5" id="KW-0812">Transmembrane</keyword>
<evidence type="ECO:0000256" key="1">
    <source>
        <dbReference type="ARBA" id="ARBA00004141"/>
    </source>
</evidence>
<dbReference type="Pfam" id="PF01925">
    <property type="entry name" value="TauE"/>
    <property type="match status" value="1"/>
</dbReference>
<organism evidence="6">
    <name type="scientific">freshwater metagenome</name>
    <dbReference type="NCBI Taxonomy" id="449393"/>
    <lineage>
        <taxon>unclassified sequences</taxon>
        <taxon>metagenomes</taxon>
        <taxon>ecological metagenomes</taxon>
    </lineage>
</organism>
<gene>
    <name evidence="6" type="ORF">UFOPK1726_00380</name>
</gene>
<keyword evidence="4 5" id="KW-0472">Membrane</keyword>
<name>A0A6J6E8V9_9ZZZZ</name>
<feature type="transmembrane region" description="Helical" evidence="5">
    <location>
        <begin position="257"/>
        <end position="280"/>
    </location>
</feature>
<evidence type="ECO:0000256" key="3">
    <source>
        <dbReference type="ARBA" id="ARBA00022989"/>
    </source>
</evidence>
<accession>A0A6J6E8V9</accession>
<protein>
    <submittedName>
        <fullName evidence="6">Unannotated protein</fullName>
    </submittedName>
</protein>
<dbReference type="InterPro" id="IPR002781">
    <property type="entry name" value="TM_pro_TauE-like"/>
</dbReference>
<dbReference type="AlphaFoldDB" id="A0A6J6E8V9"/>
<evidence type="ECO:0000256" key="2">
    <source>
        <dbReference type="ARBA" id="ARBA00022692"/>
    </source>
</evidence>
<dbReference type="PANTHER" id="PTHR43701:SF12">
    <property type="entry name" value="MEMBRANE TRANSPORTER PROTEIN YTNM-RELATED"/>
    <property type="match status" value="1"/>
</dbReference>
<reference evidence="6" key="1">
    <citation type="submission" date="2020-05" db="EMBL/GenBank/DDBJ databases">
        <authorList>
            <person name="Chiriac C."/>
            <person name="Salcher M."/>
            <person name="Ghai R."/>
            <person name="Kavagutti S V."/>
        </authorList>
    </citation>
    <scope>NUCLEOTIDE SEQUENCE</scope>
</reference>
<feature type="transmembrane region" description="Helical" evidence="5">
    <location>
        <begin position="72"/>
        <end position="94"/>
    </location>
</feature>
<sequence length="292" mass="30251">MATLLLVSFAGFIAQMIDGAMGMAFGVISTTVLISLAYSPAAASAIVHFAKIATGVASGASHIKYGNVDWHATIKVAVPGGIGAFVGAIVLSNIDLRAAIPWTSSILLIMGIVVLYRFSRQTILGKKRRARARWLAPLGLVGGFVDSTGGGGWGPIVTTSLTASNALEPRKAIGSTNTAELVVAIASSLGFLVGLGAKQMPWAAVLALVIGGTLAAPVAAWLVKRAPQRILGVFVGGLIVMLNVRQLLVALEAPVTIQIICYLTTVFAWVSGIIQAIKLLPIDHAAHQPKSD</sequence>
<feature type="transmembrane region" description="Helical" evidence="5">
    <location>
        <begin position="230"/>
        <end position="251"/>
    </location>
</feature>
<dbReference type="EMBL" id="CAEZTT010000029">
    <property type="protein sequence ID" value="CAB4572741.1"/>
    <property type="molecule type" value="Genomic_DNA"/>
</dbReference>
<feature type="transmembrane region" description="Helical" evidence="5">
    <location>
        <begin position="100"/>
        <end position="119"/>
    </location>
</feature>
<dbReference type="InterPro" id="IPR051598">
    <property type="entry name" value="TSUP/Inactive_protease-like"/>
</dbReference>
<evidence type="ECO:0000313" key="6">
    <source>
        <dbReference type="EMBL" id="CAB4572741.1"/>
    </source>
</evidence>